<name>A0A7H2QPK2_9GAMM</name>
<evidence type="ECO:0000313" key="1">
    <source>
        <dbReference type="EMBL" id="QNX06605.1"/>
    </source>
</evidence>
<proteinExistence type="predicted"/>
<evidence type="ECO:0000313" key="2">
    <source>
        <dbReference type="Proteomes" id="UP000516862"/>
    </source>
</evidence>
<reference evidence="1 2" key="2">
    <citation type="submission" date="2020-09" db="EMBL/GenBank/DDBJ databases">
        <authorList>
            <person name="Chen F.-J."/>
            <person name="Lee Y.-T."/>
        </authorList>
    </citation>
    <scope>NUCLEOTIDE SEQUENCE [LARGE SCALE GENOMIC DNA]</scope>
    <source>
        <strain evidence="1 2">AS73</strain>
    </source>
</reference>
<protein>
    <submittedName>
        <fullName evidence="1">Uncharacterized protein</fullName>
    </submittedName>
</protein>
<sequence>MKKINLYIFILLSPFAHAEPSHDMARFQELGALHVQKYNNPQCRALRDFAQNTASHYRRAYNGQQSLKKADENAHFEAMNAIKTIVEQDIPLPFNYQFLVEQSSVIRKGVFSGHLKNSEEYLDGVYNKCASLLAMSEYSNNDNYERVVDYSKGEDKRYHPKITKIEEVCDRADFPDVMEKARTNIKDFAKNKKLTTEQFLDRSNYLSINRLAEDMLQAGLDERLINIQFLLNLYNAPKLGLKTGHLQPRCIINR</sequence>
<reference evidence="2" key="1">
    <citation type="submission" date="2020-09" db="EMBL/GenBank/DDBJ databases">
        <title>Clinical and molecular characterization of Acinetobacter seifertii in Taiwan.</title>
        <authorList>
            <person name="Li L.-H."/>
            <person name="Yang Y.-S."/>
            <person name="Sun J.-R."/>
            <person name="Huang T.-W."/>
            <person name="Huang W.-C."/>
            <person name="Wang Y.-C."/>
            <person name="Kuo T.-H."/>
            <person name="Kuo S.-C."/>
            <person name="Chen T.-L."/>
        </authorList>
    </citation>
    <scope>NUCLEOTIDE SEQUENCE [LARGE SCALE GENOMIC DNA]</scope>
    <source>
        <strain evidence="2">AS73</strain>
    </source>
</reference>
<organism evidence="1 2">
    <name type="scientific">Acinetobacter seifertii</name>
    <dbReference type="NCBI Taxonomy" id="1530123"/>
    <lineage>
        <taxon>Bacteria</taxon>
        <taxon>Pseudomonadati</taxon>
        <taxon>Pseudomonadota</taxon>
        <taxon>Gammaproteobacteria</taxon>
        <taxon>Moraxellales</taxon>
        <taxon>Moraxellaceae</taxon>
        <taxon>Acinetobacter</taxon>
        <taxon>Acinetobacter calcoaceticus/baumannii complex</taxon>
    </lineage>
</organism>
<accession>A0A7H2QPK2</accession>
<dbReference type="EMBL" id="CP061561">
    <property type="protein sequence ID" value="QNX06605.1"/>
    <property type="molecule type" value="Genomic_DNA"/>
</dbReference>
<dbReference type="RefSeq" id="WP_151684064.1">
    <property type="nucleotide sequence ID" value="NZ_BKEE01000011.1"/>
</dbReference>
<dbReference type="Proteomes" id="UP000516862">
    <property type="component" value="Chromosome"/>
</dbReference>
<gene>
    <name evidence="1" type="ORF">IC796_06885</name>
</gene>
<dbReference type="AlphaFoldDB" id="A0A7H2QPK2"/>